<dbReference type="GO" id="GO:0004650">
    <property type="term" value="F:polygalacturonase activity"/>
    <property type="evidence" value="ECO:0007669"/>
    <property type="project" value="InterPro"/>
</dbReference>
<feature type="chain" id="PRO_5030097981" evidence="7">
    <location>
        <begin position="24"/>
        <end position="889"/>
    </location>
</feature>
<dbReference type="InterPro" id="IPR000743">
    <property type="entry name" value="Glyco_hydro_28"/>
</dbReference>
<dbReference type="Proteomes" id="UP000431575">
    <property type="component" value="Unassembled WGS sequence"/>
</dbReference>
<evidence type="ECO:0000256" key="5">
    <source>
        <dbReference type="PIRSR" id="PIRSR606710-2"/>
    </source>
</evidence>
<accession>A0A4Q5EBL5</accession>
<gene>
    <name evidence="9" type="ORF">GAP41_08335</name>
</gene>
<dbReference type="InterPro" id="IPR006710">
    <property type="entry name" value="Glyco_hydro_43"/>
</dbReference>
<evidence type="ECO:0000256" key="1">
    <source>
        <dbReference type="ARBA" id="ARBA00008834"/>
    </source>
</evidence>
<dbReference type="PANTHER" id="PTHR22925:SF3">
    <property type="entry name" value="GLYCOSYL HYDROLASE FAMILY PROTEIN 43"/>
    <property type="match status" value="1"/>
</dbReference>
<proteinExistence type="inferred from homology"/>
<dbReference type="InterPro" id="IPR011050">
    <property type="entry name" value="Pectin_lyase_fold/virulence"/>
</dbReference>
<evidence type="ECO:0000256" key="4">
    <source>
        <dbReference type="ARBA" id="ARBA00023295"/>
    </source>
</evidence>
<evidence type="ECO:0000256" key="7">
    <source>
        <dbReference type="SAM" id="SignalP"/>
    </source>
</evidence>
<dbReference type="SUPFAM" id="SSF51126">
    <property type="entry name" value="Pectin lyase-like"/>
    <property type="match status" value="1"/>
</dbReference>
<feature type="site" description="Important for catalytic activity, responsible for pKa modulation of the active site Glu and correct orientation of both the proton donor and substrate" evidence="5">
    <location>
        <position position="595"/>
    </location>
</feature>
<comment type="similarity">
    <text evidence="1 6">Belongs to the glycosyl hydrolase 28 family.</text>
</comment>
<dbReference type="Pfam" id="PF04616">
    <property type="entry name" value="Glyco_hydro_43"/>
    <property type="match status" value="1"/>
</dbReference>
<comment type="caution">
    <text evidence="9">The sequence shown here is derived from an EMBL/GenBank/DDBJ whole genome shotgun (WGS) entry which is preliminary data.</text>
</comment>
<feature type="domain" description="Rhamnogalacturonase A/B/Epimerase-like pectate lyase" evidence="8">
    <location>
        <begin position="53"/>
        <end position="105"/>
    </location>
</feature>
<reference evidence="9 10" key="1">
    <citation type="journal article" date="2019" name="Nat. Med.">
        <title>A library of human gut bacterial isolates paired with longitudinal multiomics data enables mechanistic microbiome research.</title>
        <authorList>
            <person name="Poyet M."/>
            <person name="Groussin M."/>
            <person name="Gibbons S.M."/>
            <person name="Avila-Pacheco J."/>
            <person name="Jiang X."/>
            <person name="Kearney S.M."/>
            <person name="Perrotta A.R."/>
            <person name="Berdy B."/>
            <person name="Zhao S."/>
            <person name="Lieberman T.D."/>
            <person name="Swanson P.K."/>
            <person name="Smith M."/>
            <person name="Roesemann S."/>
            <person name="Alexander J.E."/>
            <person name="Rich S.A."/>
            <person name="Livny J."/>
            <person name="Vlamakis H."/>
            <person name="Clish C."/>
            <person name="Bullock K."/>
            <person name="Deik A."/>
            <person name="Scott J."/>
            <person name="Pierce K.A."/>
            <person name="Xavier R.J."/>
            <person name="Alm E.J."/>
        </authorList>
    </citation>
    <scope>NUCLEOTIDE SEQUENCE [LARGE SCALE GENOMIC DNA]</scope>
    <source>
        <strain evidence="9 10">BIOML-A6</strain>
    </source>
</reference>
<keyword evidence="4 6" id="KW-0326">Glycosidase</keyword>
<dbReference type="Pfam" id="PF00295">
    <property type="entry name" value="Glyco_hydro_28"/>
    <property type="match status" value="1"/>
</dbReference>
<feature type="signal peptide" evidence="7">
    <location>
        <begin position="1"/>
        <end position="23"/>
    </location>
</feature>
<keyword evidence="3 6" id="KW-0378">Hydrolase</keyword>
<organism evidence="9 10">
    <name type="scientific">Bacteroides uniformis</name>
    <dbReference type="NCBI Taxonomy" id="820"/>
    <lineage>
        <taxon>Bacteria</taxon>
        <taxon>Pseudomonadati</taxon>
        <taxon>Bacteroidota</taxon>
        <taxon>Bacteroidia</taxon>
        <taxon>Bacteroidales</taxon>
        <taxon>Bacteroidaceae</taxon>
        <taxon>Bacteroides</taxon>
    </lineage>
</organism>
<dbReference type="Pfam" id="PF12708">
    <property type="entry name" value="Pect-lyase_RHGA_epim"/>
    <property type="match status" value="1"/>
</dbReference>
<comment type="similarity">
    <text evidence="2">Belongs to the glycosyl hydrolase 43 family.</text>
</comment>
<name>A0A4Q5EBL5_BACUN</name>
<evidence type="ECO:0000256" key="6">
    <source>
        <dbReference type="RuleBase" id="RU361169"/>
    </source>
</evidence>
<dbReference type="InterPro" id="IPR012334">
    <property type="entry name" value="Pectin_lyas_fold"/>
</dbReference>
<dbReference type="InterPro" id="IPR024535">
    <property type="entry name" value="RHGA/B-epi-like_pectate_lyase"/>
</dbReference>
<evidence type="ECO:0000256" key="2">
    <source>
        <dbReference type="ARBA" id="ARBA00009865"/>
    </source>
</evidence>
<dbReference type="Gene3D" id="2.115.10.20">
    <property type="entry name" value="Glycosyl hydrolase domain, family 43"/>
    <property type="match status" value="1"/>
</dbReference>
<dbReference type="SUPFAM" id="SSF75005">
    <property type="entry name" value="Arabinanase/levansucrase/invertase"/>
    <property type="match status" value="1"/>
</dbReference>
<sequence>MRNGLLKRALGAFGLSAISLFSAYGQYKAINVDAPFPMNSIKEFVYPQKDFPITEYGAAKGGVTDNTEAIAKAIDACNKAGGGRVVVPEGEWLTGPIHFRSNVNLYLTENAILRFTGNPSDYLPAVMTSWEGMECYNYSPLVYAFECENIAITGKGMLSPEMDTWKSWFARPEAHMEALKQLYTMASTDVPVEERQMAVGKNHLRPHLIQFNRCKNVLLDGFKIRESPFWTIHMYMCDGGIARNLDVKAHGHNNDGIDLEMTRNFLIEDCTFDQGDDAVVIKAGRNRDAWRLNMPTENIVIRHCNILEGHTLLGIGSEISGGIRNVYMHDCEVPQSVRRLFFVKTNHRRGAFVENIYMENIKTGHVQRVLEIDTDVLYQWKDLVPTYEERITRIDGIYLKNVLCNSADAVYELKGDAKLPIRNVFIEDVHVGKVNDFIKKISHAEHVQERNVTTGNSLVRNGIPWFDDRGNIVNAHGACIVEDGGRYYLFGEWKSDESNAFPGFSCYSSDDLVNWKFENVVLKVQPDGILGPDRVGERVKVMKCPKTGEYVMLMHADDMGYKDPYIGVATCKTIDGDYELQGPLLYQGKPVKRWDMGTFQDTDGKGYLLIHHGPIYRLSDDYRSVEAEVAYVEGAGESPAMFRKNGVYYMLYSNLTSWEKNDNFYFTAPKIEGPWMKQGLFCPAGKLTYNSQSTFVFPLKRGNDTIPMFMGDRWSYPHQASAATYVWMPMQVDGTKLSIPEYWQCWDIHTLQSVDILQGKEEIAFKDMMPSTGWRRKDGRWTSNTKGSVLSVAFKGTAVAVVGESDPHSGYAKVSILDTKKDTVYSSLVDFYSKYPEKAIRIITPEMPEADYTLLIEVTGIKPVWTDKTKAIYGSDNTFVTIDNIYRFR</sequence>
<evidence type="ECO:0000313" key="10">
    <source>
        <dbReference type="Proteomes" id="UP000431575"/>
    </source>
</evidence>
<protein>
    <submittedName>
        <fullName evidence="9">Family 43 glycosylhydrolase</fullName>
    </submittedName>
</protein>
<evidence type="ECO:0000259" key="8">
    <source>
        <dbReference type="Pfam" id="PF12708"/>
    </source>
</evidence>
<dbReference type="PANTHER" id="PTHR22925">
    <property type="entry name" value="GLYCOSYL HYDROLASE 43 FAMILY MEMBER"/>
    <property type="match status" value="1"/>
</dbReference>
<dbReference type="Gene3D" id="2.60.120.260">
    <property type="entry name" value="Galactose-binding domain-like"/>
    <property type="match status" value="1"/>
</dbReference>
<dbReference type="CDD" id="cd18821">
    <property type="entry name" value="GH43_Pc3Gal43A-like"/>
    <property type="match status" value="1"/>
</dbReference>
<dbReference type="Gene3D" id="2.160.20.10">
    <property type="entry name" value="Single-stranded right-handed beta-helix, Pectin lyase-like"/>
    <property type="match status" value="1"/>
</dbReference>
<evidence type="ECO:0000313" key="9">
    <source>
        <dbReference type="EMBL" id="KAB4243909.1"/>
    </source>
</evidence>
<evidence type="ECO:0000256" key="3">
    <source>
        <dbReference type="ARBA" id="ARBA00022801"/>
    </source>
</evidence>
<dbReference type="InterPro" id="IPR023296">
    <property type="entry name" value="Glyco_hydro_beta-prop_sf"/>
</dbReference>
<keyword evidence="7" id="KW-0732">Signal</keyword>
<dbReference type="EMBL" id="WCTM01000004">
    <property type="protein sequence ID" value="KAB4243909.1"/>
    <property type="molecule type" value="Genomic_DNA"/>
</dbReference>
<dbReference type="AlphaFoldDB" id="A0A4Q5EBL5"/>
<dbReference type="GO" id="GO:0005975">
    <property type="term" value="P:carbohydrate metabolic process"/>
    <property type="evidence" value="ECO:0007669"/>
    <property type="project" value="InterPro"/>
</dbReference>